<dbReference type="Pfam" id="PF13503">
    <property type="entry name" value="DUF4123"/>
    <property type="match status" value="1"/>
</dbReference>
<name>A0ABT5NJ88_9PSED</name>
<feature type="domain" description="DUF4123" evidence="1">
    <location>
        <begin position="27"/>
        <end position="136"/>
    </location>
</feature>
<evidence type="ECO:0000313" key="2">
    <source>
        <dbReference type="EMBL" id="MDD0988293.1"/>
    </source>
</evidence>
<organism evidence="2 3">
    <name type="scientific">Pseudomonas shahriarae</name>
    <dbReference type="NCBI Taxonomy" id="2745512"/>
    <lineage>
        <taxon>Bacteria</taxon>
        <taxon>Pseudomonadati</taxon>
        <taxon>Pseudomonadota</taxon>
        <taxon>Gammaproteobacteria</taxon>
        <taxon>Pseudomonadales</taxon>
        <taxon>Pseudomonadaceae</taxon>
        <taxon>Pseudomonas</taxon>
    </lineage>
</organism>
<accession>A0ABT5NJ88</accession>
<dbReference type="EMBL" id="JAMDHD010000047">
    <property type="protein sequence ID" value="MDD0988293.1"/>
    <property type="molecule type" value="Genomic_DNA"/>
</dbReference>
<proteinExistence type="predicted"/>
<sequence>MLRTPGQWMTQQQQAGRRLCLILEGNSNARQPLMAPRNLGQCCSLYGGSAVAALAADGPVILLVEQFDEPALVGLLEHPEMNWGWLGSLPDADLGDVIEHWQARMLVGPPGNQALYRFHDNRTLGRALTSVPVAQWPAYLGPLISVCYWHEEQWCCANNPAPGKYPIPDPAPWLNIPNPQASAILQANILRYLLAEHSESLAALVEFQDPGGWLAQVLDEARSWQWYGALQLEFLVVRRLAEATGPRVIQWQPLKGEAPEEHFRRVAEQWRTLGQA</sequence>
<dbReference type="InterPro" id="IPR025391">
    <property type="entry name" value="DUF4123"/>
</dbReference>
<evidence type="ECO:0000313" key="3">
    <source>
        <dbReference type="Proteomes" id="UP001148189"/>
    </source>
</evidence>
<reference evidence="2" key="1">
    <citation type="submission" date="2022-05" db="EMBL/GenBank/DDBJ databases">
        <title>Novel Pseudomonas spp. Isolated from a Rainbow Trout Aquaculture Facility.</title>
        <authorList>
            <person name="Testerman T."/>
            <person name="Graf J."/>
        </authorList>
    </citation>
    <scope>NUCLEOTIDE SEQUENCE</scope>
    <source>
        <strain evidence="2">ID1050</strain>
    </source>
</reference>
<gene>
    <name evidence="2" type="ORF">M5G21_25385</name>
</gene>
<dbReference type="RefSeq" id="WP_057438502.1">
    <property type="nucleotide sequence ID" value="NZ_JAMDHD010000047.1"/>
</dbReference>
<evidence type="ECO:0000259" key="1">
    <source>
        <dbReference type="Pfam" id="PF13503"/>
    </source>
</evidence>
<dbReference type="Proteomes" id="UP001148189">
    <property type="component" value="Unassembled WGS sequence"/>
</dbReference>
<keyword evidence="3" id="KW-1185">Reference proteome</keyword>
<comment type="caution">
    <text evidence="2">The sequence shown here is derived from an EMBL/GenBank/DDBJ whole genome shotgun (WGS) entry which is preliminary data.</text>
</comment>
<protein>
    <submittedName>
        <fullName evidence="2">DUF4123 domain-containing protein</fullName>
    </submittedName>
</protein>